<accession>A0A1H6I3V2</accession>
<sequence length="507" mass="54731">MATAPNPIEALARASASQTKIRYVRYHGTYARPCPAPAKADGSPQADFTSTRPADATDARQLAILRHIELPRIRERLWHGESILLATTSQEQARAALRIVREALEGEEIDTALEGANVILHRPQYDAYDAIYLLPANLGPQAGAGAFALGGIVVKGEVCLVASADDPQAQALLATVPAERLGVEDSTLLSIFDDVHEGVTTLEGEPVPTFHRRVGRTLRELDKSGSIPRLWFKKNVTLSQLADQDDAGLGRLARQWDVPSNACFDFAVFDRVSRRLCALIDVRAPGAASDAPQVRTKARFVREALGAAAVTLTQPEEPTHADEGANPDASTFSYVTIPTDGSTFLETKELRLKAMSMSLAGSRYLPDGTKLPVSLAHVLLSAFRAQRSDDERRLYVSEDVLRAARDAGLSIWPKPKPKDEAKAAKAKRKAADAGGATARDAGKKGAPPRGGKQDGTRQDSARLGHDGKQPHGSGRAVARKQKVKPGYKAKAKRKARRTQHGREGGRR</sequence>
<protein>
    <submittedName>
        <fullName evidence="2">Uncharacterized protein</fullName>
    </submittedName>
</protein>
<feature type="region of interest" description="Disordered" evidence="1">
    <location>
        <begin position="34"/>
        <end position="54"/>
    </location>
</feature>
<feature type="region of interest" description="Disordered" evidence="1">
    <location>
        <begin position="410"/>
        <end position="507"/>
    </location>
</feature>
<evidence type="ECO:0000256" key="1">
    <source>
        <dbReference type="SAM" id="MobiDB-lite"/>
    </source>
</evidence>
<reference evidence="2 3" key="1">
    <citation type="submission" date="2016-10" db="EMBL/GenBank/DDBJ databases">
        <authorList>
            <person name="Varghese N."/>
            <person name="Submissions S."/>
        </authorList>
    </citation>
    <scope>NUCLEOTIDE SEQUENCE [LARGE SCALE GENOMIC DNA]</scope>
    <source>
        <strain evidence="2 3">WCP15</strain>
    </source>
</reference>
<evidence type="ECO:0000313" key="2">
    <source>
        <dbReference type="EMBL" id="SEH43254.1"/>
    </source>
</evidence>
<organism evidence="2 3">
    <name type="scientific">Parafannyhessea umbonata</name>
    <dbReference type="NCBI Taxonomy" id="604330"/>
    <lineage>
        <taxon>Bacteria</taxon>
        <taxon>Bacillati</taxon>
        <taxon>Actinomycetota</taxon>
        <taxon>Coriobacteriia</taxon>
        <taxon>Coriobacteriales</taxon>
        <taxon>Atopobiaceae</taxon>
        <taxon>Parafannyhessea</taxon>
    </lineage>
</organism>
<keyword evidence="3" id="KW-1185">Reference proteome</keyword>
<feature type="compositionally biased region" description="Low complexity" evidence="1">
    <location>
        <begin position="432"/>
        <end position="450"/>
    </location>
</feature>
<dbReference type="Proteomes" id="UP000199135">
    <property type="component" value="Unassembled WGS sequence"/>
</dbReference>
<feature type="compositionally biased region" description="Basic and acidic residues" evidence="1">
    <location>
        <begin position="451"/>
        <end position="469"/>
    </location>
</feature>
<gene>
    <name evidence="2" type="ORF">SAMN05216447_102139</name>
</gene>
<comment type="caution">
    <text evidence="2">The sequence shown here is derived from an EMBL/GenBank/DDBJ whole genome shotgun (WGS) entry which is preliminary data.</text>
</comment>
<dbReference type="RefSeq" id="WP_078687021.1">
    <property type="nucleotide sequence ID" value="NZ_FNWT01000002.1"/>
</dbReference>
<dbReference type="EMBL" id="FNWT01000002">
    <property type="protein sequence ID" value="SEH43254.1"/>
    <property type="molecule type" value="Genomic_DNA"/>
</dbReference>
<proteinExistence type="predicted"/>
<name>A0A1H6I3V2_9ACTN</name>
<feature type="compositionally biased region" description="Basic residues" evidence="1">
    <location>
        <begin position="477"/>
        <end position="499"/>
    </location>
</feature>
<evidence type="ECO:0000313" key="3">
    <source>
        <dbReference type="Proteomes" id="UP000199135"/>
    </source>
</evidence>